<proteinExistence type="predicted"/>
<evidence type="ECO:0000313" key="3">
    <source>
        <dbReference type="Proteomes" id="UP000192247"/>
    </source>
</evidence>
<keyword evidence="1" id="KW-0472">Membrane</keyword>
<protein>
    <submittedName>
        <fullName evidence="2">Uncharacterized protein</fullName>
    </submittedName>
</protein>
<gene>
    <name evidence="2" type="ORF">BIW11_09327</name>
</gene>
<evidence type="ECO:0000256" key="1">
    <source>
        <dbReference type="SAM" id="Phobius"/>
    </source>
</evidence>
<evidence type="ECO:0000313" key="2">
    <source>
        <dbReference type="EMBL" id="OQR74072.1"/>
    </source>
</evidence>
<organism evidence="2 3">
    <name type="scientific">Tropilaelaps mercedesae</name>
    <dbReference type="NCBI Taxonomy" id="418985"/>
    <lineage>
        <taxon>Eukaryota</taxon>
        <taxon>Metazoa</taxon>
        <taxon>Ecdysozoa</taxon>
        <taxon>Arthropoda</taxon>
        <taxon>Chelicerata</taxon>
        <taxon>Arachnida</taxon>
        <taxon>Acari</taxon>
        <taxon>Parasitiformes</taxon>
        <taxon>Mesostigmata</taxon>
        <taxon>Gamasina</taxon>
        <taxon>Dermanyssoidea</taxon>
        <taxon>Laelapidae</taxon>
        <taxon>Tropilaelaps</taxon>
    </lineage>
</organism>
<keyword evidence="1" id="KW-0812">Transmembrane</keyword>
<reference evidence="2 3" key="1">
    <citation type="journal article" date="2017" name="Gigascience">
        <title>Draft genome of the honey bee ectoparasitic mite, Tropilaelaps mercedesae, is shaped by the parasitic life history.</title>
        <authorList>
            <person name="Dong X."/>
            <person name="Armstrong S.D."/>
            <person name="Xia D."/>
            <person name="Makepeace B.L."/>
            <person name="Darby A.C."/>
            <person name="Kadowaki T."/>
        </authorList>
    </citation>
    <scope>NUCLEOTIDE SEQUENCE [LARGE SCALE GENOMIC DNA]</scope>
    <source>
        <strain evidence="2">Wuxi-XJTLU</strain>
    </source>
</reference>
<keyword evidence="3" id="KW-1185">Reference proteome</keyword>
<name>A0A1V9XL25_9ACAR</name>
<sequence length="48" mass="5348">FLQLSSVHDNKSTAVLTVITRGCLAFLSILLRNPDKNRYIARAFLSAI</sequence>
<keyword evidence="1" id="KW-1133">Transmembrane helix</keyword>
<dbReference type="InParanoid" id="A0A1V9XL25"/>
<feature type="non-terminal residue" evidence="2">
    <location>
        <position position="1"/>
    </location>
</feature>
<accession>A0A1V9XL25</accession>
<dbReference type="EMBL" id="MNPL01008777">
    <property type="protein sequence ID" value="OQR74072.1"/>
    <property type="molecule type" value="Genomic_DNA"/>
</dbReference>
<feature type="transmembrane region" description="Helical" evidence="1">
    <location>
        <begin position="12"/>
        <end position="31"/>
    </location>
</feature>
<dbReference type="Proteomes" id="UP000192247">
    <property type="component" value="Unassembled WGS sequence"/>
</dbReference>
<comment type="caution">
    <text evidence="2">The sequence shown here is derived from an EMBL/GenBank/DDBJ whole genome shotgun (WGS) entry which is preliminary data.</text>
</comment>
<dbReference type="AlphaFoldDB" id="A0A1V9XL25"/>